<proteinExistence type="predicted"/>
<dbReference type="RefSeq" id="WP_037273880.1">
    <property type="nucleotide sequence ID" value="NZ_QHKI01000039.1"/>
</dbReference>
<evidence type="ECO:0000313" key="1">
    <source>
        <dbReference type="EMBL" id="RSM77806.1"/>
    </source>
</evidence>
<comment type="caution">
    <text evidence="1">The sequence shown here is derived from an EMBL/GenBank/DDBJ whole genome shotgun (WGS) entry which is preliminary data.</text>
</comment>
<protein>
    <submittedName>
        <fullName evidence="1">Uncharacterized protein</fullName>
    </submittedName>
</protein>
<accession>A0A428Z0N5</accession>
<dbReference type="Proteomes" id="UP000287547">
    <property type="component" value="Unassembled WGS sequence"/>
</dbReference>
<dbReference type="EMBL" id="QHKI01000039">
    <property type="protein sequence ID" value="RSM77806.1"/>
    <property type="molecule type" value="Genomic_DNA"/>
</dbReference>
<sequence>MAGDETFEGFLRTGSGSERVTLELTEAEARIVIEYRWMGQGDEPRRCELRFRHEPGKLELLSAAAGDDELTPVPELSDGDALLPLIVEYVRVPPTPVRVHPQSQLAAMRPLGYATWNDHFDLLLLPELEGWPEASLWEHVRLKLDKARLARR</sequence>
<dbReference type="AlphaFoldDB" id="A0A428Z0N5"/>
<gene>
    <name evidence="1" type="ORF">DMH04_34365</name>
</gene>
<reference evidence="1 2" key="1">
    <citation type="submission" date="2018-05" db="EMBL/GenBank/DDBJ databases">
        <title>Evolution of GPA BGCs.</title>
        <authorList>
            <person name="Waglechner N."/>
            <person name="Wright G.D."/>
        </authorList>
    </citation>
    <scope>NUCLEOTIDE SEQUENCE [LARGE SCALE GENOMIC DNA]</scope>
    <source>
        <strain evidence="1 2">A82846</strain>
    </source>
</reference>
<name>A0A428Z0N5_KIBAR</name>
<evidence type="ECO:0000313" key="2">
    <source>
        <dbReference type="Proteomes" id="UP000287547"/>
    </source>
</evidence>
<organism evidence="1 2">
    <name type="scientific">Kibdelosporangium aridum</name>
    <dbReference type="NCBI Taxonomy" id="2030"/>
    <lineage>
        <taxon>Bacteria</taxon>
        <taxon>Bacillati</taxon>
        <taxon>Actinomycetota</taxon>
        <taxon>Actinomycetes</taxon>
        <taxon>Pseudonocardiales</taxon>
        <taxon>Pseudonocardiaceae</taxon>
        <taxon>Kibdelosporangium</taxon>
    </lineage>
</organism>